<keyword evidence="2" id="KW-1185">Reference proteome</keyword>
<dbReference type="Proteomes" id="UP000198662">
    <property type="component" value="Unassembled WGS sequence"/>
</dbReference>
<proteinExistence type="predicted"/>
<evidence type="ECO:0000313" key="2">
    <source>
        <dbReference type="Proteomes" id="UP000198662"/>
    </source>
</evidence>
<reference evidence="2" key="1">
    <citation type="submission" date="2016-10" db="EMBL/GenBank/DDBJ databases">
        <authorList>
            <person name="Varghese N."/>
            <person name="Submissions S."/>
        </authorList>
    </citation>
    <scope>NUCLEOTIDE SEQUENCE [LARGE SCALE GENOMIC DNA]</scope>
    <source>
        <strain evidence="2">CGMCC 4.3147</strain>
    </source>
</reference>
<accession>A0A1G9NFM7</accession>
<protein>
    <submittedName>
        <fullName evidence="1">Uncharacterized protein</fullName>
    </submittedName>
</protein>
<gene>
    <name evidence="1" type="ORF">SAMN05216298_0238</name>
</gene>
<dbReference type="EMBL" id="FNGF01000015">
    <property type="protein sequence ID" value="SDL84827.1"/>
    <property type="molecule type" value="Genomic_DNA"/>
</dbReference>
<evidence type="ECO:0000313" key="1">
    <source>
        <dbReference type="EMBL" id="SDL84827.1"/>
    </source>
</evidence>
<feature type="non-terminal residue" evidence="1">
    <location>
        <position position="1"/>
    </location>
</feature>
<organism evidence="1 2">
    <name type="scientific">Glycomyces sambucus</name>
    <dbReference type="NCBI Taxonomy" id="380244"/>
    <lineage>
        <taxon>Bacteria</taxon>
        <taxon>Bacillati</taxon>
        <taxon>Actinomycetota</taxon>
        <taxon>Actinomycetes</taxon>
        <taxon>Glycomycetales</taxon>
        <taxon>Glycomycetaceae</taxon>
        <taxon>Glycomyces</taxon>
    </lineage>
</organism>
<sequence length="33" mass="3799">TFYLKNRNDNSGDPDIVRQFGNFDDLPIAGRWG</sequence>
<dbReference type="AlphaFoldDB" id="A0A1G9NFM7"/>
<name>A0A1G9NFM7_9ACTN</name>